<comment type="caution">
    <text evidence="2">The sequence shown here is derived from an EMBL/GenBank/DDBJ whole genome shotgun (WGS) entry which is preliminary data.</text>
</comment>
<protein>
    <submittedName>
        <fullName evidence="2">Uncharacterized protein</fullName>
    </submittedName>
</protein>
<evidence type="ECO:0000313" key="2">
    <source>
        <dbReference type="EMBL" id="EYC20143.1"/>
    </source>
</evidence>
<dbReference type="OrthoDB" id="5854359at2759"/>
<dbReference type="AlphaFoldDB" id="A0A016V088"/>
<evidence type="ECO:0000313" key="3">
    <source>
        <dbReference type="Proteomes" id="UP000024635"/>
    </source>
</evidence>
<feature type="region of interest" description="Disordered" evidence="1">
    <location>
        <begin position="103"/>
        <end position="134"/>
    </location>
</feature>
<proteinExistence type="predicted"/>
<dbReference type="EMBL" id="JARK01001358">
    <property type="protein sequence ID" value="EYC20143.1"/>
    <property type="molecule type" value="Genomic_DNA"/>
</dbReference>
<feature type="compositionally biased region" description="Acidic residues" evidence="1">
    <location>
        <begin position="117"/>
        <end position="126"/>
    </location>
</feature>
<organism evidence="2 3">
    <name type="scientific">Ancylostoma ceylanicum</name>
    <dbReference type="NCBI Taxonomy" id="53326"/>
    <lineage>
        <taxon>Eukaryota</taxon>
        <taxon>Metazoa</taxon>
        <taxon>Ecdysozoa</taxon>
        <taxon>Nematoda</taxon>
        <taxon>Chromadorea</taxon>
        <taxon>Rhabditida</taxon>
        <taxon>Rhabditina</taxon>
        <taxon>Rhabditomorpha</taxon>
        <taxon>Strongyloidea</taxon>
        <taxon>Ancylostomatidae</taxon>
        <taxon>Ancylostomatinae</taxon>
        <taxon>Ancylostoma</taxon>
    </lineage>
</organism>
<gene>
    <name evidence="2" type="primary">Acey_s0022.g471</name>
    <name evidence="2" type="ORF">Y032_0022g471</name>
</gene>
<reference evidence="3" key="1">
    <citation type="journal article" date="2015" name="Nat. Genet.">
        <title>The genome and transcriptome of the zoonotic hookworm Ancylostoma ceylanicum identify infection-specific gene families.</title>
        <authorList>
            <person name="Schwarz E.M."/>
            <person name="Hu Y."/>
            <person name="Antoshechkin I."/>
            <person name="Miller M.M."/>
            <person name="Sternberg P.W."/>
            <person name="Aroian R.V."/>
        </authorList>
    </citation>
    <scope>NUCLEOTIDE SEQUENCE</scope>
    <source>
        <strain evidence="3">HY135</strain>
    </source>
</reference>
<dbReference type="Proteomes" id="UP000024635">
    <property type="component" value="Unassembled WGS sequence"/>
</dbReference>
<sequence>MQIPCISAQVRRAAVQSLVYGRLEFTVTPVVEKMREAHLRLYGNVLRSDDNPVAKSAMNITVNGHKRRGRPETRWLDGIDEDMRKLKHTEETLFDRKKWRNHTRNANPCSWEHGLEENDGDEDEEEVSRVIPGS</sequence>
<accession>A0A016V088</accession>
<name>A0A016V088_9BILA</name>
<evidence type="ECO:0000256" key="1">
    <source>
        <dbReference type="SAM" id="MobiDB-lite"/>
    </source>
</evidence>
<keyword evidence="3" id="KW-1185">Reference proteome</keyword>